<keyword evidence="3" id="KW-0223">Dioxygenase</keyword>
<keyword evidence="3" id="KW-0560">Oxidoreductase</keyword>
<dbReference type="PANTHER" id="PTHR20883:SF48">
    <property type="entry name" value="ECTOINE DIOXYGENASE"/>
    <property type="match status" value="1"/>
</dbReference>
<dbReference type="Gene3D" id="2.60.120.620">
    <property type="entry name" value="q2cbj1_9rhob like domain"/>
    <property type="match status" value="1"/>
</dbReference>
<dbReference type="InterPro" id="IPR008775">
    <property type="entry name" value="Phytyl_CoA_dOase-like"/>
</dbReference>
<dbReference type="PANTHER" id="PTHR20883">
    <property type="entry name" value="PHYTANOYL-COA DIOXYGENASE DOMAIN CONTAINING 1"/>
    <property type="match status" value="1"/>
</dbReference>
<dbReference type="EMBL" id="JAAVTX010000004">
    <property type="protein sequence ID" value="NKE46176.1"/>
    <property type="molecule type" value="Genomic_DNA"/>
</dbReference>
<sequence>MRPSLARGGFAILPGPPAALQDRLRALLGRLARRRLSAAEAARCVMESGVREAQRGAPLPPGQDAPFILGEPTRLHPAFAAAAAHPRVLAAVARALGTRRLVLHFANVTMKAARFGSGIAWHRDAANRYMPTRRSRFLRAMLCLDGMHPGNGGTGFRPGSHRGPGRPEVVPRCRRGAMVLIHPRVLHGGAPNRSASARRNLVVQWGRWDDPVATRSRESQTGLAPNLLRRPPRWLTG</sequence>
<dbReference type="Proteomes" id="UP000765160">
    <property type="component" value="Unassembled WGS sequence"/>
</dbReference>
<dbReference type="RefSeq" id="WP_168050682.1">
    <property type="nucleotide sequence ID" value="NZ_JAATJR010000004.1"/>
</dbReference>
<organism evidence="3 4">
    <name type="scientific">Falsiroseomonas frigidaquae</name>
    <dbReference type="NCBI Taxonomy" id="487318"/>
    <lineage>
        <taxon>Bacteria</taxon>
        <taxon>Pseudomonadati</taxon>
        <taxon>Pseudomonadota</taxon>
        <taxon>Alphaproteobacteria</taxon>
        <taxon>Acetobacterales</taxon>
        <taxon>Roseomonadaceae</taxon>
        <taxon>Falsiroseomonas</taxon>
    </lineage>
</organism>
<comment type="cofactor">
    <cofactor evidence="1">
        <name>Fe(2+)</name>
        <dbReference type="ChEBI" id="CHEBI:29033"/>
    </cofactor>
</comment>
<dbReference type="GO" id="GO:0051213">
    <property type="term" value="F:dioxygenase activity"/>
    <property type="evidence" value="ECO:0007669"/>
    <property type="project" value="UniProtKB-KW"/>
</dbReference>
<proteinExistence type="predicted"/>
<evidence type="ECO:0000256" key="2">
    <source>
        <dbReference type="SAM" id="MobiDB-lite"/>
    </source>
</evidence>
<feature type="region of interest" description="Disordered" evidence="2">
    <location>
        <begin position="213"/>
        <end position="237"/>
    </location>
</feature>
<evidence type="ECO:0000256" key="1">
    <source>
        <dbReference type="ARBA" id="ARBA00001954"/>
    </source>
</evidence>
<reference evidence="3 4" key="1">
    <citation type="submission" date="2020-03" db="EMBL/GenBank/DDBJ databases">
        <title>Roseomonas selenitidurans sp. nov. isolated from soil.</title>
        <authorList>
            <person name="Liu H."/>
        </authorList>
    </citation>
    <scope>NUCLEOTIDE SEQUENCE [LARGE SCALE GENOMIC DNA]</scope>
    <source>
        <strain evidence="3 4">JCM 15073</strain>
    </source>
</reference>
<gene>
    <name evidence="3" type="ORF">HB662_15420</name>
</gene>
<evidence type="ECO:0000313" key="3">
    <source>
        <dbReference type="EMBL" id="NKE46176.1"/>
    </source>
</evidence>
<dbReference type="Pfam" id="PF05721">
    <property type="entry name" value="PhyH"/>
    <property type="match status" value="1"/>
</dbReference>
<protein>
    <submittedName>
        <fullName evidence="3">Phytanoyl-CoA dioxygenase family protein</fullName>
    </submittedName>
</protein>
<evidence type="ECO:0000313" key="4">
    <source>
        <dbReference type="Proteomes" id="UP000765160"/>
    </source>
</evidence>
<comment type="caution">
    <text evidence="3">The sequence shown here is derived from an EMBL/GenBank/DDBJ whole genome shotgun (WGS) entry which is preliminary data.</text>
</comment>
<dbReference type="SUPFAM" id="SSF51197">
    <property type="entry name" value="Clavaminate synthase-like"/>
    <property type="match status" value="1"/>
</dbReference>
<accession>A0ABX1F1G8</accession>
<keyword evidence="4" id="KW-1185">Reference proteome</keyword>
<name>A0ABX1F1G8_9PROT</name>